<dbReference type="PANTHER" id="PTHR33221">
    <property type="entry name" value="WINGED HELIX-TURN-HELIX TRANSCRIPTIONAL REGULATOR, RRF2 FAMILY"/>
    <property type="match status" value="1"/>
</dbReference>
<dbReference type="Gene3D" id="1.10.10.10">
    <property type="entry name" value="Winged helix-like DNA-binding domain superfamily/Winged helix DNA-binding domain"/>
    <property type="match status" value="1"/>
</dbReference>
<keyword evidence="2" id="KW-1185">Reference proteome</keyword>
<dbReference type="Proteomes" id="UP000194664">
    <property type="component" value="Unassembled WGS sequence"/>
</dbReference>
<dbReference type="SUPFAM" id="SSF46785">
    <property type="entry name" value="Winged helix' DNA-binding domain"/>
    <property type="match status" value="1"/>
</dbReference>
<dbReference type="InterPro" id="IPR036388">
    <property type="entry name" value="WH-like_DNA-bd_sf"/>
</dbReference>
<dbReference type="PANTHER" id="PTHR33221:SF15">
    <property type="entry name" value="HTH-TYPE TRANSCRIPTIONAL REGULATOR YWGB-RELATED"/>
    <property type="match status" value="1"/>
</dbReference>
<sequence length="145" mass="15858">MKRNSRLSLALHTLGHMASDPNSMRTSADIADHAGTNPVVVRRVLGKLREAGLLSSEKGHSGGWRLAKPAESITLADVYLALEERIVAGNTDGYQTAQCHVEEGLQSRVTEVLDDIETNLVERLRETTIADVHPKSCSHCQNHHS</sequence>
<dbReference type="NCBIfam" id="TIGR00738">
    <property type="entry name" value="rrf2_super"/>
    <property type="match status" value="1"/>
</dbReference>
<dbReference type="AlphaFoldDB" id="A0A251WWD9"/>
<dbReference type="Pfam" id="PF02082">
    <property type="entry name" value="Rrf2"/>
    <property type="match status" value="1"/>
</dbReference>
<protein>
    <submittedName>
        <fullName evidence="1">Rrf2 family transcriptional regulator</fullName>
    </submittedName>
</protein>
<proteinExistence type="predicted"/>
<dbReference type="EMBL" id="MSPP01000005">
    <property type="protein sequence ID" value="OUD08384.1"/>
    <property type="molecule type" value="Genomic_DNA"/>
</dbReference>
<name>A0A251WWD9_9RHOB</name>
<dbReference type="InterPro" id="IPR036390">
    <property type="entry name" value="WH_DNA-bd_sf"/>
</dbReference>
<dbReference type="InterPro" id="IPR000944">
    <property type="entry name" value="Tscrpt_reg_Rrf2"/>
</dbReference>
<reference evidence="1 2" key="1">
    <citation type="submission" date="2016-12" db="EMBL/GenBank/DDBJ databases">
        <title>The draft genome sequence of HSLHS2.</title>
        <authorList>
            <person name="Hu D."/>
            <person name="Wang L."/>
            <person name="Shao Z."/>
        </authorList>
    </citation>
    <scope>NUCLEOTIDE SEQUENCE [LARGE SCALE GENOMIC DNA]</scope>
    <source>
        <strain evidence="1">MCCC 1A06712</strain>
    </source>
</reference>
<dbReference type="RefSeq" id="WP_086452082.1">
    <property type="nucleotide sequence ID" value="NZ_MSPP01000005.1"/>
</dbReference>
<evidence type="ECO:0000313" key="1">
    <source>
        <dbReference type="EMBL" id="OUD08384.1"/>
    </source>
</evidence>
<dbReference type="PROSITE" id="PS51197">
    <property type="entry name" value="HTH_RRF2_2"/>
    <property type="match status" value="1"/>
</dbReference>
<dbReference type="GO" id="GO:0003700">
    <property type="term" value="F:DNA-binding transcription factor activity"/>
    <property type="evidence" value="ECO:0007669"/>
    <property type="project" value="TreeGrafter"/>
</dbReference>
<organism evidence="1 2">
    <name type="scientific">Marivivens niveibacter</name>
    <dbReference type="NCBI Taxonomy" id="1930667"/>
    <lineage>
        <taxon>Bacteria</taxon>
        <taxon>Pseudomonadati</taxon>
        <taxon>Pseudomonadota</taxon>
        <taxon>Alphaproteobacteria</taxon>
        <taxon>Rhodobacterales</taxon>
        <taxon>Paracoccaceae</taxon>
        <taxon>Marivivens group</taxon>
        <taxon>Marivivens</taxon>
    </lineage>
</organism>
<dbReference type="OrthoDB" id="9800506at2"/>
<evidence type="ECO:0000313" key="2">
    <source>
        <dbReference type="Proteomes" id="UP000194664"/>
    </source>
</evidence>
<gene>
    <name evidence="1" type="ORF">BVC71_12795</name>
</gene>
<comment type="caution">
    <text evidence="1">The sequence shown here is derived from an EMBL/GenBank/DDBJ whole genome shotgun (WGS) entry which is preliminary data.</text>
</comment>
<accession>A0A251WWD9</accession>
<dbReference type="GO" id="GO:0005829">
    <property type="term" value="C:cytosol"/>
    <property type="evidence" value="ECO:0007669"/>
    <property type="project" value="TreeGrafter"/>
</dbReference>